<dbReference type="PROSITE" id="PS50005">
    <property type="entry name" value="TPR"/>
    <property type="match status" value="1"/>
</dbReference>
<dbReference type="InterPro" id="IPR011990">
    <property type="entry name" value="TPR-like_helical_dom_sf"/>
</dbReference>
<dbReference type="InterPro" id="IPR019734">
    <property type="entry name" value="TPR_rpt"/>
</dbReference>
<dbReference type="RefSeq" id="WP_193994277.1">
    <property type="nucleotide sequence ID" value="NZ_JADEXP010000159.1"/>
</dbReference>
<keyword evidence="1" id="KW-0802">TPR repeat</keyword>
<reference evidence="4" key="1">
    <citation type="submission" date="2020-10" db="EMBL/GenBank/DDBJ databases">
        <authorList>
            <person name="Castelo-Branco R."/>
            <person name="Eusebio N."/>
            <person name="Adriana R."/>
            <person name="Vieira A."/>
            <person name="Brugerolle De Fraissinette N."/>
            <person name="Rezende De Castro R."/>
            <person name="Schneider M.P."/>
            <person name="Vasconcelos V."/>
            <person name="Leao P.N."/>
        </authorList>
    </citation>
    <scope>NUCLEOTIDE SEQUENCE</scope>
    <source>
        <strain evidence="4">LEGE 11479</strain>
    </source>
</reference>
<dbReference type="EMBL" id="JADEXP010000159">
    <property type="protein sequence ID" value="MBE9068330.1"/>
    <property type="molecule type" value="Genomic_DNA"/>
</dbReference>
<dbReference type="PANTHER" id="PTHR10098">
    <property type="entry name" value="RAPSYN-RELATED"/>
    <property type="match status" value="1"/>
</dbReference>
<name>A0A929F6R6_LEPEC</name>
<dbReference type="Proteomes" id="UP000615026">
    <property type="component" value="Unassembled WGS sequence"/>
</dbReference>
<feature type="repeat" description="TPR" evidence="1">
    <location>
        <begin position="274"/>
        <end position="307"/>
    </location>
</feature>
<sequence length="873" mass="96399">MRRLRYGFICILACCLSYWLSVGTVQAADLPLFRATVYTHLEKGLKILHYPPQSPLGKGGSSSSPPYQGGVRGGAAATTAILLDQGQQFYDAGQLQQAITQWRQAAATAATATNKTLAYTYLTLVYQDLGQWSAAENAMAEARRHVPNQPVAMAQVLNAQGRLQFYQGHPAAALATWQTAEQHYRQGADSSGVVLAQTNQIQAWRSLGYYTQARQLMTTLRQELAAQPASLLKAQGLQSVGILLRTTGALEESEVVLNDSLAIAQALDARDAIAQAQFQLGNTAQAQGDSPTAIDFYQQVLSTTPSQSRLWFEAALNQLRLAPSVATAATLYAQLTALLPSRWGIYAQVNFTETLLAKSEFFSASFHSSASLLAKAAQQARTLNDPQAESYALGQLGKLYEQSQQFSEALSLTDQALDRARQVQADEIMAIWQWQRGRILKAQGQTQTAIVAYSQAVTLLESLDQDLVALNPDIQFSFQQQVEPVYRQLVQLLLQTVDTLPTDEQQQRLAQSRDVIEALQLAELENFFREACLTYRARPIDQIDSQAAVVYPILLDQRLEVILALPDGSLRHYGTALSVERRRETFQALRQALNPAFPAERVLAPAQQLYDWLLRPAEESLAQQDIQRLVFVLDGSLRNVPMAVLHDGNQFLVERYGIALTPGLQLFESPSLSDQRFEVLAGGMSLARQGFNALPAVDVEIDQIQAQASARVLLNQNFTKAKLAKEVVERPISIVHLATHGQFSSKADETFILTWNTRLQIKELEGLLQQRELQTPVELLILSACQTAKGDDRAALGMAGVAVRSGARSTIASLWSVEDFSTADLMSELYRQLSQPLRSRSDALQQAQLSLLKSANYSHPYYWAPFVLTGNWL</sequence>
<comment type="caution">
    <text evidence="4">The sequence shown here is derived from an EMBL/GenBank/DDBJ whole genome shotgun (WGS) entry which is preliminary data.</text>
</comment>
<evidence type="ECO:0000313" key="4">
    <source>
        <dbReference type="EMBL" id="MBE9068330.1"/>
    </source>
</evidence>
<dbReference type="InterPro" id="IPR024983">
    <property type="entry name" value="CHAT_dom"/>
</dbReference>
<dbReference type="PANTHER" id="PTHR10098:SF112">
    <property type="entry name" value="SLR0380 PROTEIN"/>
    <property type="match status" value="1"/>
</dbReference>
<keyword evidence="2" id="KW-0732">Signal</keyword>
<feature type="chain" id="PRO_5036772757" evidence="2">
    <location>
        <begin position="28"/>
        <end position="873"/>
    </location>
</feature>
<evidence type="ECO:0000256" key="2">
    <source>
        <dbReference type="SAM" id="SignalP"/>
    </source>
</evidence>
<dbReference type="Pfam" id="PF13424">
    <property type="entry name" value="TPR_12"/>
    <property type="match status" value="1"/>
</dbReference>
<dbReference type="Pfam" id="PF12770">
    <property type="entry name" value="CHAT"/>
    <property type="match status" value="1"/>
</dbReference>
<dbReference type="AlphaFoldDB" id="A0A929F6R6"/>
<accession>A0A929F6R6</accession>
<organism evidence="4 5">
    <name type="scientific">Leptolyngbya cf. ectocarpi LEGE 11479</name>
    <dbReference type="NCBI Taxonomy" id="1828722"/>
    <lineage>
        <taxon>Bacteria</taxon>
        <taxon>Bacillati</taxon>
        <taxon>Cyanobacteriota</taxon>
        <taxon>Cyanophyceae</taxon>
        <taxon>Leptolyngbyales</taxon>
        <taxon>Leptolyngbyaceae</taxon>
        <taxon>Leptolyngbya group</taxon>
        <taxon>Leptolyngbya</taxon>
    </lineage>
</organism>
<evidence type="ECO:0000313" key="5">
    <source>
        <dbReference type="Proteomes" id="UP000615026"/>
    </source>
</evidence>
<dbReference type="Gene3D" id="1.25.40.10">
    <property type="entry name" value="Tetratricopeptide repeat domain"/>
    <property type="match status" value="3"/>
</dbReference>
<evidence type="ECO:0000259" key="3">
    <source>
        <dbReference type="Pfam" id="PF12770"/>
    </source>
</evidence>
<gene>
    <name evidence="4" type="ORF">IQ260_16890</name>
</gene>
<proteinExistence type="predicted"/>
<protein>
    <submittedName>
        <fullName evidence="4">CHAT domain-containing protein</fullName>
    </submittedName>
</protein>
<dbReference type="SMART" id="SM00028">
    <property type="entry name" value="TPR"/>
    <property type="match status" value="6"/>
</dbReference>
<feature type="signal peptide" evidence="2">
    <location>
        <begin position="1"/>
        <end position="27"/>
    </location>
</feature>
<feature type="domain" description="CHAT" evidence="3">
    <location>
        <begin position="604"/>
        <end position="871"/>
    </location>
</feature>
<evidence type="ECO:0000256" key="1">
    <source>
        <dbReference type="PROSITE-ProRule" id="PRU00339"/>
    </source>
</evidence>
<dbReference type="SUPFAM" id="SSF48452">
    <property type="entry name" value="TPR-like"/>
    <property type="match status" value="1"/>
</dbReference>
<keyword evidence="5" id="KW-1185">Reference proteome</keyword>